<dbReference type="EMBL" id="BK015472">
    <property type="protein sequence ID" value="DAE08600.1"/>
    <property type="molecule type" value="Genomic_DNA"/>
</dbReference>
<proteinExistence type="predicted"/>
<evidence type="ECO:0000313" key="1">
    <source>
        <dbReference type="EMBL" id="DAE08600.1"/>
    </source>
</evidence>
<name>A0A8S5PPA2_9CAUD</name>
<accession>A0A8S5PPA2</accession>
<organism evidence="1">
    <name type="scientific">Myoviridae sp. ctwwN25</name>
    <dbReference type="NCBI Taxonomy" id="2825209"/>
    <lineage>
        <taxon>Viruses</taxon>
        <taxon>Duplodnaviria</taxon>
        <taxon>Heunggongvirae</taxon>
        <taxon>Uroviricota</taxon>
        <taxon>Caudoviricetes</taxon>
    </lineage>
</organism>
<reference evidence="1" key="1">
    <citation type="journal article" date="2021" name="Proc. Natl. Acad. Sci. U.S.A.">
        <title>A Catalog of Tens of Thousands of Viruses from Human Metagenomes Reveals Hidden Associations with Chronic Diseases.</title>
        <authorList>
            <person name="Tisza M.J."/>
            <person name="Buck C.B."/>
        </authorList>
    </citation>
    <scope>NUCLEOTIDE SEQUENCE</scope>
    <source>
        <strain evidence="1">CtwwN25</strain>
    </source>
</reference>
<protein>
    <submittedName>
        <fullName evidence="1">Uncharacterized protein</fullName>
    </submittedName>
</protein>
<sequence length="298" mass="35638">MEVKYLNKVSIAPTDVFFTRNKSGRERKYKSFQHALENACRLPDMQYISITIYNKFGTDKIPDDEPLPRMKHAKDVYGKYASYRFITIDANKSRVLMEHFIMDELYFFDYDILYNEDHELFKEGDQLLSNLDGYRDRVMEYWLGILGDNKDEVPEYNRKNILNAHVRDNNSEIRLVYEHYDDDTPGFYIYPSETRIVDVSSTELNEFEFDDDILDKDFDFVESNGEKFKKGKYQGDNTLESDKTKIIFYWEEFIWGIIKIPNTELSMSVRYVIKHENGKLILTPHHWMDKSVKKWTEE</sequence>